<dbReference type="InterPro" id="IPR036034">
    <property type="entry name" value="PDZ_sf"/>
</dbReference>
<dbReference type="EMBL" id="MKKU01000270">
    <property type="protein sequence ID" value="RNF17181.1"/>
    <property type="molecule type" value="Genomic_DNA"/>
</dbReference>
<dbReference type="PROSITE" id="PS50106">
    <property type="entry name" value="PDZ"/>
    <property type="match status" value="1"/>
</dbReference>
<evidence type="ECO:0000313" key="2">
    <source>
        <dbReference type="EMBL" id="RNF17181.1"/>
    </source>
</evidence>
<dbReference type="AlphaFoldDB" id="A0A422PHJ9"/>
<evidence type="ECO:0000313" key="3">
    <source>
        <dbReference type="Proteomes" id="UP000284403"/>
    </source>
</evidence>
<evidence type="ECO:0000259" key="1">
    <source>
        <dbReference type="PROSITE" id="PS50106"/>
    </source>
</evidence>
<dbReference type="SMART" id="SM00228">
    <property type="entry name" value="PDZ"/>
    <property type="match status" value="1"/>
</dbReference>
<sequence length="367" mass="39789">MTAALNRKFDLLQKSGTCPSYLLDVLTLLVAHANETELFKQELRSAPFESAAPPTFADRGVAAAIPPQQQLATHNATNPVGLSAEAGDVLAAEKALHEYAENLRMINDIAMATSSKKLRAMKTSASTEMEAFRDRVLRDTVEQTREELDSLRMGWLESMNTEVERAKAGVHQVALSSQQALYKMVEGYSDYVSTGFQLLTTEPLEVTHRAMAECELCVERIKMLERQAMPRIEVDALHERLKSVERAIAQMGSIGSSARAVEDGTSAPPMVRPSRSESCTGAAEFVRPLGLRLRDGGDELEGLVVVEVAPNSTAAKAQIRPGHIVTHVGATLVTRQSDFTAAIQGAGAVVKLTVYDPETAGMRVVTL</sequence>
<accession>A0A422PHJ9</accession>
<gene>
    <name evidence="2" type="ORF">Tco025E_04920</name>
</gene>
<dbReference type="SUPFAM" id="SSF50156">
    <property type="entry name" value="PDZ domain-like"/>
    <property type="match status" value="1"/>
</dbReference>
<dbReference type="Proteomes" id="UP000284403">
    <property type="component" value="Unassembled WGS sequence"/>
</dbReference>
<name>A0A422PHJ9_9TRYP</name>
<dbReference type="Gene3D" id="2.30.42.10">
    <property type="match status" value="1"/>
</dbReference>
<dbReference type="OrthoDB" id="265078at2759"/>
<feature type="domain" description="PDZ" evidence="1">
    <location>
        <begin position="270"/>
        <end position="358"/>
    </location>
</feature>
<dbReference type="InterPro" id="IPR001478">
    <property type="entry name" value="PDZ"/>
</dbReference>
<reference evidence="2 3" key="1">
    <citation type="journal article" date="2018" name="BMC Genomics">
        <title>Genomic comparison of Trypanosoma conorhini and Trypanosoma rangeli to Trypanosoma cruzi strains of high and low virulence.</title>
        <authorList>
            <person name="Bradwell K.R."/>
            <person name="Koparde V.N."/>
            <person name="Matveyev A.V."/>
            <person name="Serrano M.G."/>
            <person name="Alves J.M."/>
            <person name="Parikh H."/>
            <person name="Huang B."/>
            <person name="Lee V."/>
            <person name="Espinosa-Alvarez O."/>
            <person name="Ortiz P.A."/>
            <person name="Costa-Martins A.G."/>
            <person name="Teixeira M.M."/>
            <person name="Buck G.A."/>
        </authorList>
    </citation>
    <scope>NUCLEOTIDE SEQUENCE [LARGE SCALE GENOMIC DNA]</scope>
    <source>
        <strain evidence="2 3">025E</strain>
    </source>
</reference>
<dbReference type="RefSeq" id="XP_029228059.1">
    <property type="nucleotide sequence ID" value="XM_029371825.1"/>
</dbReference>
<dbReference type="Pfam" id="PF00595">
    <property type="entry name" value="PDZ"/>
    <property type="match status" value="1"/>
</dbReference>
<organism evidence="2 3">
    <name type="scientific">Trypanosoma conorhini</name>
    <dbReference type="NCBI Taxonomy" id="83891"/>
    <lineage>
        <taxon>Eukaryota</taxon>
        <taxon>Discoba</taxon>
        <taxon>Euglenozoa</taxon>
        <taxon>Kinetoplastea</taxon>
        <taxon>Metakinetoplastina</taxon>
        <taxon>Trypanosomatida</taxon>
        <taxon>Trypanosomatidae</taxon>
        <taxon>Trypanosoma</taxon>
    </lineage>
</organism>
<keyword evidence="3" id="KW-1185">Reference proteome</keyword>
<comment type="caution">
    <text evidence="2">The sequence shown here is derived from an EMBL/GenBank/DDBJ whole genome shotgun (WGS) entry which is preliminary data.</text>
</comment>
<dbReference type="GeneID" id="40318531"/>
<protein>
    <recommendedName>
        <fullName evidence="1">PDZ domain-containing protein</fullName>
    </recommendedName>
</protein>
<proteinExistence type="predicted"/>